<evidence type="ECO:0000256" key="4">
    <source>
        <dbReference type="PIRSR" id="PIRSR000331-2"/>
    </source>
</evidence>
<evidence type="ECO:0000256" key="1">
    <source>
        <dbReference type="ARBA" id="ARBA00022630"/>
    </source>
</evidence>
<gene>
    <name evidence="7" type="primary">abfD</name>
    <name evidence="7" type="ORF">AW10_02791</name>
</gene>
<dbReference type="Proteomes" id="UP000021816">
    <property type="component" value="Unassembled WGS sequence"/>
</dbReference>
<dbReference type="Pfam" id="PF11794">
    <property type="entry name" value="HpaB_N"/>
    <property type="match status" value="1"/>
</dbReference>
<dbReference type="InterPro" id="IPR046373">
    <property type="entry name" value="Acyl-CoA_Oxase/DH_mid-dom_sf"/>
</dbReference>
<keyword evidence="3" id="KW-0560">Oxidoreductase</keyword>
<dbReference type="PATRIC" id="fig|1454003.3.peg.2848"/>
<evidence type="ECO:0000259" key="6">
    <source>
        <dbReference type="Pfam" id="PF11794"/>
    </source>
</evidence>
<dbReference type="PANTHER" id="PTHR36117">
    <property type="entry name" value="4-HYDROXYPHENYLACETATE 3-MONOOXYGENASE-RELATED"/>
    <property type="match status" value="1"/>
</dbReference>
<accession>A0A011NTW2</accession>
<protein>
    <submittedName>
        <fullName evidence="7">4-hydroxybutyryl-CoA dehydratase/vinylacetyl-CoA-Delta-isomerase</fullName>
        <ecNumber evidence="7">4.2.1.120</ecNumber>
    </submittedName>
</protein>
<dbReference type="Gene3D" id="2.40.110.10">
    <property type="entry name" value="Butyryl-CoA Dehydrogenase, subunit A, domain 2"/>
    <property type="match status" value="1"/>
</dbReference>
<proteinExistence type="predicted"/>
<dbReference type="Gene3D" id="1.10.3140.10">
    <property type="entry name" value="4-hydroxybutyryl-coa dehydratase, domain 1"/>
    <property type="match status" value="1"/>
</dbReference>
<dbReference type="Pfam" id="PF03241">
    <property type="entry name" value="HpaB"/>
    <property type="match status" value="1"/>
</dbReference>
<dbReference type="InterPro" id="IPR024674">
    <property type="entry name" value="HpaB/PvcC/4-BUDH_N"/>
</dbReference>
<feature type="binding site" evidence="4">
    <location>
        <position position="201"/>
    </location>
    <ligand>
        <name>FAD</name>
        <dbReference type="ChEBI" id="CHEBI:57692"/>
    </ligand>
</feature>
<keyword evidence="7" id="KW-0456">Lyase</keyword>
<dbReference type="STRING" id="1454003.AW10_02791"/>
<dbReference type="InterPro" id="IPR036250">
    <property type="entry name" value="AcylCo_DH-like_C"/>
</dbReference>
<feature type="domain" description="HpaB/PvcC/4-BUDH C-terminal" evidence="5">
    <location>
        <begin position="293"/>
        <end position="493"/>
    </location>
</feature>
<evidence type="ECO:0000259" key="5">
    <source>
        <dbReference type="Pfam" id="PF03241"/>
    </source>
</evidence>
<sequence>MNTSQQGATSGLLMSGSDYRESLRRYRPLVYVDGRQIESVADAPELQPGINALAVTYDFALDADKAPVMTARQARRASPVNRMLHINESAGDLLNKLEAVRLLCQETGCAQRYLAHDALNAIHQVSARIDDARGSSEHRARFAEYLRQVQDRDLSLGIAMTDAKGDRSKRPHQQDNPDAYLHIVERNGKGIVISGAKAIVTGAAYMHEFLVMPCRNMGAEDADFAVCCAVPVDAEGVTIISRPAGRPGEKPEHGQPLFSRRYGQATAVVLFERVFVPWERVFYAGDWEHSGVLTYNYATHHRHSCIAARAGFGDLLIGAGALMCEANGFPDPGAQSNLREAMVELITITESFFACGVAASVYGKADEASGSFMPDPVFANIGKLLLATKIYDMHRLAHEVSGGLIVALPGPDEDHNPATAASLAEVLRANPEVPYEKRIEVARFMEDLTASYQAGWYSVISLHGGGSPAAMKQEIWRNYPVGDKVALVERLLDRGLVDDPARPITRNRQPGRCCDSGCTRPGQAVMVPLPAGDGRGRG</sequence>
<dbReference type="GO" id="GO:0043721">
    <property type="term" value="F:4-hydroxybutanoyl-CoA dehydratase activity"/>
    <property type="evidence" value="ECO:0007669"/>
    <property type="project" value="UniProtKB-EC"/>
</dbReference>
<dbReference type="InterPro" id="IPR024719">
    <property type="entry name" value="HpaB/PvcC/4-BUDH_C"/>
</dbReference>
<reference evidence="7 8" key="1">
    <citation type="submission" date="2014-02" db="EMBL/GenBank/DDBJ databases">
        <title>Expanding our view of genomic diversity in Candidatus Accumulibacter clades.</title>
        <authorList>
            <person name="Skennerton C.T."/>
            <person name="Barr J.J."/>
            <person name="Slater F.R."/>
            <person name="Bond P.L."/>
            <person name="Tyson G.W."/>
        </authorList>
    </citation>
    <scope>NUCLEOTIDE SEQUENCE [LARGE SCALE GENOMIC DNA]</scope>
    <source>
        <strain evidence="8">BA-92</strain>
    </source>
</reference>
<comment type="caution">
    <text evidence="7">The sequence shown here is derived from an EMBL/GenBank/DDBJ whole genome shotgun (WGS) entry which is preliminary data.</text>
</comment>
<dbReference type="InterPro" id="IPR009100">
    <property type="entry name" value="AcylCoA_DH/oxidase_NM_dom_sf"/>
</dbReference>
<dbReference type="GO" id="GO:0016627">
    <property type="term" value="F:oxidoreductase activity, acting on the CH-CH group of donors"/>
    <property type="evidence" value="ECO:0007669"/>
    <property type="project" value="InterPro"/>
</dbReference>
<evidence type="ECO:0000313" key="8">
    <source>
        <dbReference type="Proteomes" id="UP000021816"/>
    </source>
</evidence>
<keyword evidence="2 4" id="KW-0274">FAD</keyword>
<evidence type="ECO:0000256" key="3">
    <source>
        <dbReference type="ARBA" id="ARBA00023002"/>
    </source>
</evidence>
<keyword evidence="7" id="KW-0413">Isomerase</keyword>
<dbReference type="InterPro" id="IPR004925">
    <property type="entry name" value="HpaB/PvcC/4-BUDH"/>
</dbReference>
<keyword evidence="1" id="KW-0285">Flavoprotein</keyword>
<dbReference type="SUPFAM" id="SSF47203">
    <property type="entry name" value="Acyl-CoA dehydrogenase C-terminal domain-like"/>
    <property type="match status" value="1"/>
</dbReference>
<organism evidence="7 8">
    <name type="scientific">Candidatus Accumulibacter appositus</name>
    <dbReference type="NCBI Taxonomy" id="1454003"/>
    <lineage>
        <taxon>Bacteria</taxon>
        <taxon>Pseudomonadati</taxon>
        <taxon>Pseudomonadota</taxon>
        <taxon>Betaproteobacteria</taxon>
        <taxon>Candidatus Accumulibacter</taxon>
    </lineage>
</organism>
<dbReference type="AlphaFoldDB" id="A0A011NTW2"/>
<dbReference type="PANTHER" id="PTHR36117:SF3">
    <property type="entry name" value="4-HYDROXYPHENYLACETATE 3-MONOOXYGENASE-RELATED"/>
    <property type="match status" value="1"/>
</dbReference>
<dbReference type="EMBL" id="JEMX01000065">
    <property type="protein sequence ID" value="EXI78801.1"/>
    <property type="molecule type" value="Genomic_DNA"/>
</dbReference>
<feature type="domain" description="HpaB/PvcC/4-BUDH N-terminal" evidence="6">
    <location>
        <begin position="16"/>
        <end position="282"/>
    </location>
</feature>
<dbReference type="GO" id="GO:0016853">
    <property type="term" value="F:isomerase activity"/>
    <property type="evidence" value="ECO:0007669"/>
    <property type="project" value="UniProtKB-KW"/>
</dbReference>
<dbReference type="PIRSF" id="PIRSF000331">
    <property type="entry name" value="HpaA_HpaB"/>
    <property type="match status" value="1"/>
</dbReference>
<name>A0A011NTW2_9PROT</name>
<evidence type="ECO:0000256" key="2">
    <source>
        <dbReference type="ARBA" id="ARBA00022827"/>
    </source>
</evidence>
<dbReference type="EC" id="4.2.1.120" evidence="7"/>
<evidence type="ECO:0000313" key="7">
    <source>
        <dbReference type="EMBL" id="EXI78801.1"/>
    </source>
</evidence>
<dbReference type="Gene3D" id="1.20.140.10">
    <property type="entry name" value="Butyryl-CoA Dehydrogenase, subunit A, domain 3"/>
    <property type="match status" value="1"/>
</dbReference>
<dbReference type="SUPFAM" id="SSF56645">
    <property type="entry name" value="Acyl-CoA dehydrogenase NM domain-like"/>
    <property type="match status" value="1"/>
</dbReference>